<gene>
    <name evidence="1" type="ORF">SAMN06296378_0014</name>
</gene>
<dbReference type="AlphaFoldDB" id="A0A2C8Y5U3"/>
<keyword evidence="2" id="KW-1185">Reference proteome</keyword>
<dbReference type="RefSeq" id="WP_097059233.1">
    <property type="nucleotide sequence ID" value="NZ_BMLC01000002.1"/>
</dbReference>
<organism evidence="1 2">
    <name type="scientific">Salinibacterium xinjiangense</name>
    <dbReference type="NCBI Taxonomy" id="386302"/>
    <lineage>
        <taxon>Bacteria</taxon>
        <taxon>Bacillati</taxon>
        <taxon>Actinomycetota</taxon>
        <taxon>Actinomycetes</taxon>
        <taxon>Micrococcales</taxon>
        <taxon>Microbacteriaceae</taxon>
        <taxon>Salinibacterium</taxon>
    </lineage>
</organism>
<name>A0A2C8Y5U3_9MICO</name>
<dbReference type="EMBL" id="OCST01000001">
    <property type="protein sequence ID" value="SOE45488.1"/>
    <property type="molecule type" value="Genomic_DNA"/>
</dbReference>
<evidence type="ECO:0000313" key="2">
    <source>
        <dbReference type="Proteomes" id="UP000219440"/>
    </source>
</evidence>
<dbReference type="Proteomes" id="UP000219440">
    <property type="component" value="Unassembled WGS sequence"/>
</dbReference>
<evidence type="ECO:0000313" key="1">
    <source>
        <dbReference type="EMBL" id="SOE45488.1"/>
    </source>
</evidence>
<accession>A0A2C8Y5U3</accession>
<proteinExistence type="predicted"/>
<reference evidence="1 2" key="1">
    <citation type="submission" date="2017-09" db="EMBL/GenBank/DDBJ databases">
        <authorList>
            <person name="Ehlers B."/>
            <person name="Leendertz F.H."/>
        </authorList>
    </citation>
    <scope>NUCLEOTIDE SEQUENCE [LARGE SCALE GENOMIC DNA]</scope>
    <source>
        <strain evidence="1 2">CGMCC 1.05381</strain>
    </source>
</reference>
<dbReference type="OrthoDB" id="3253043at2"/>
<sequence>MHALVAYESLWVNIRQVAHAMGNEPESRMAVERVTSELASSNLVRHDPVAVGGPTHAFSMTRVSTWHAAMGNDDALEIGTTKGAPQKWCPLSEEF</sequence>
<protein>
    <submittedName>
        <fullName evidence="1">Uncharacterized protein</fullName>
    </submittedName>
</protein>